<evidence type="ECO:0000256" key="6">
    <source>
        <dbReference type="ARBA" id="ARBA00023316"/>
    </source>
</evidence>
<accession>A0A0G0JDI3</accession>
<reference evidence="8 9" key="1">
    <citation type="journal article" date="2015" name="Nature">
        <title>rRNA introns, odd ribosomes, and small enigmatic genomes across a large radiation of phyla.</title>
        <authorList>
            <person name="Brown C.T."/>
            <person name="Hug L.A."/>
            <person name="Thomas B.C."/>
            <person name="Sharon I."/>
            <person name="Castelle C.J."/>
            <person name="Singh A."/>
            <person name="Wilkins M.J."/>
            <person name="Williams K.H."/>
            <person name="Banfield J.F."/>
        </authorList>
    </citation>
    <scope>NUCLEOTIDE SEQUENCE [LARGE SCALE GENOMIC DNA]</scope>
</reference>
<feature type="site" description="Important for catalytic activity" evidence="7">
    <location>
        <position position="230"/>
    </location>
</feature>
<evidence type="ECO:0000256" key="1">
    <source>
        <dbReference type="ARBA" id="ARBA00022475"/>
    </source>
</evidence>
<dbReference type="GO" id="GO:0008932">
    <property type="term" value="F:lytic endotransglycosylase activity"/>
    <property type="evidence" value="ECO:0007669"/>
    <property type="project" value="UniProtKB-UniRule"/>
</dbReference>
<keyword evidence="6 7" id="KW-0961">Cell wall biogenesis/degradation</keyword>
<dbReference type="Gene3D" id="3.30.1490.480">
    <property type="entry name" value="Endolytic murein transglycosylase"/>
    <property type="match status" value="1"/>
</dbReference>
<evidence type="ECO:0000256" key="2">
    <source>
        <dbReference type="ARBA" id="ARBA00022692"/>
    </source>
</evidence>
<dbReference type="EMBL" id="LBTH01000045">
    <property type="protein sequence ID" value="KKQ34844.1"/>
    <property type="molecule type" value="Genomic_DNA"/>
</dbReference>
<keyword evidence="1 7" id="KW-1003">Cell membrane</keyword>
<keyword evidence="4 7" id="KW-0472">Membrane</keyword>
<sequence length="345" mass="38507">MKKILMVLVLLIAIGGGGALYANNWYNSGIEKRLSTSSDQVKFTVEQGENTESIGKRLKEAGLIENELILKLYLRRENKGGSIQAGDFLIPKKATIPEIVEILGRGVDLDVVKVTIIEGYKLSQISSTLELAFSGREGVVFDQSEFNTITKSPDNYTFDAEVQTFLDQYKPAGKSLEGFLYPDTYEFGNTVSTKFTIESMIKHFITKTADLNKGDDFYKKLVLASIIERESMTNEERDEISSVFTNRLEIGMALQSDATVNYATGKSDPRPTFADTKIDSPYNTYKYPGLPPTPICNPRIESIEAALNPADTDYYYFIHEQTGSGKVHFAKTESEHNANIAKYLD</sequence>
<evidence type="ECO:0000256" key="4">
    <source>
        <dbReference type="ARBA" id="ARBA00023136"/>
    </source>
</evidence>
<dbReference type="Gene3D" id="3.30.160.60">
    <property type="entry name" value="Classic Zinc Finger"/>
    <property type="match status" value="1"/>
</dbReference>
<evidence type="ECO:0000256" key="5">
    <source>
        <dbReference type="ARBA" id="ARBA00023239"/>
    </source>
</evidence>
<evidence type="ECO:0000313" key="8">
    <source>
        <dbReference type="EMBL" id="KKQ34844.1"/>
    </source>
</evidence>
<evidence type="ECO:0000313" key="9">
    <source>
        <dbReference type="Proteomes" id="UP000034852"/>
    </source>
</evidence>
<proteinExistence type="inferred from homology"/>
<comment type="function">
    <text evidence="7">Functions as a peptidoglycan terminase that cleaves nascent peptidoglycan strands endolytically to terminate their elongation.</text>
</comment>
<dbReference type="HAMAP" id="MF_02065">
    <property type="entry name" value="MltG"/>
    <property type="match status" value="1"/>
</dbReference>
<keyword evidence="3 7" id="KW-1133">Transmembrane helix</keyword>
<dbReference type="AlphaFoldDB" id="A0A0G0JDI3"/>
<comment type="caution">
    <text evidence="8">The sequence shown here is derived from an EMBL/GenBank/DDBJ whole genome shotgun (WGS) entry which is preliminary data.</text>
</comment>
<keyword evidence="5 7" id="KW-0456">Lyase</keyword>
<comment type="catalytic activity">
    <reaction evidence="7">
        <text>a peptidoglycan chain = a peptidoglycan chain with N-acetyl-1,6-anhydromuramyl-[peptide] at the reducing end + a peptidoglycan chain with N-acetylglucosamine at the non-reducing end.</text>
        <dbReference type="EC" id="4.2.2.29"/>
    </reaction>
</comment>
<gene>
    <name evidence="7" type="primary">mltG</name>
    <name evidence="8" type="ORF">US52_C0045G0019</name>
</gene>
<dbReference type="EC" id="4.2.2.29" evidence="7"/>
<evidence type="ECO:0000256" key="7">
    <source>
        <dbReference type="HAMAP-Rule" id="MF_02065"/>
    </source>
</evidence>
<dbReference type="PANTHER" id="PTHR30518">
    <property type="entry name" value="ENDOLYTIC MUREIN TRANSGLYCOSYLASE"/>
    <property type="match status" value="1"/>
</dbReference>
<dbReference type="PANTHER" id="PTHR30518:SF2">
    <property type="entry name" value="ENDOLYTIC MUREIN TRANSGLYCOSYLASE"/>
    <property type="match status" value="1"/>
</dbReference>
<dbReference type="GO" id="GO:0071555">
    <property type="term" value="P:cell wall organization"/>
    <property type="evidence" value="ECO:0007669"/>
    <property type="project" value="UniProtKB-KW"/>
</dbReference>
<dbReference type="GO" id="GO:0005886">
    <property type="term" value="C:plasma membrane"/>
    <property type="evidence" value="ECO:0007669"/>
    <property type="project" value="UniProtKB-UniRule"/>
</dbReference>
<comment type="similarity">
    <text evidence="7">Belongs to the transglycosylase MltG family.</text>
</comment>
<evidence type="ECO:0000256" key="3">
    <source>
        <dbReference type="ARBA" id="ARBA00022989"/>
    </source>
</evidence>
<organism evidence="8 9">
    <name type="scientific">candidate division WS6 bacterium GW2011_GWA2_37_6</name>
    <dbReference type="NCBI Taxonomy" id="1619087"/>
    <lineage>
        <taxon>Bacteria</taxon>
        <taxon>Candidatus Dojkabacteria</taxon>
    </lineage>
</organism>
<dbReference type="GO" id="GO:0009252">
    <property type="term" value="P:peptidoglycan biosynthetic process"/>
    <property type="evidence" value="ECO:0007669"/>
    <property type="project" value="UniProtKB-UniRule"/>
</dbReference>
<dbReference type="PATRIC" id="fig|1619087.5.peg.560"/>
<dbReference type="Pfam" id="PF02618">
    <property type="entry name" value="YceG"/>
    <property type="match status" value="1"/>
</dbReference>
<keyword evidence="2 7" id="KW-0812">Transmembrane</keyword>
<dbReference type="InterPro" id="IPR003770">
    <property type="entry name" value="MLTG-like"/>
</dbReference>
<dbReference type="NCBIfam" id="TIGR00247">
    <property type="entry name" value="endolytic transglycosylase MltG"/>
    <property type="match status" value="1"/>
</dbReference>
<dbReference type="Proteomes" id="UP000034852">
    <property type="component" value="Unassembled WGS sequence"/>
</dbReference>
<dbReference type="CDD" id="cd08010">
    <property type="entry name" value="MltG_like"/>
    <property type="match status" value="1"/>
</dbReference>
<name>A0A0G0JDI3_9BACT</name>
<protein>
    <recommendedName>
        <fullName evidence="7">Endolytic murein transglycosylase</fullName>
        <ecNumber evidence="7">4.2.2.29</ecNumber>
    </recommendedName>
    <alternativeName>
        <fullName evidence="7">Peptidoglycan lytic transglycosylase</fullName>
    </alternativeName>
    <alternativeName>
        <fullName evidence="7">Peptidoglycan polymerization terminase</fullName>
    </alternativeName>
</protein>